<keyword evidence="2" id="KW-1185">Reference proteome</keyword>
<dbReference type="EMBL" id="JBBWWQ010000011">
    <property type="protein sequence ID" value="KAK8935183.1"/>
    <property type="molecule type" value="Genomic_DNA"/>
</dbReference>
<dbReference type="AlphaFoldDB" id="A0AAP0BBW9"/>
<comment type="caution">
    <text evidence="1">The sequence shown here is derived from an EMBL/GenBank/DDBJ whole genome shotgun (WGS) entry which is preliminary data.</text>
</comment>
<proteinExistence type="predicted"/>
<gene>
    <name evidence="1" type="ORF">KSP39_PZI014058</name>
</gene>
<organism evidence="1 2">
    <name type="scientific">Platanthera zijinensis</name>
    <dbReference type="NCBI Taxonomy" id="2320716"/>
    <lineage>
        <taxon>Eukaryota</taxon>
        <taxon>Viridiplantae</taxon>
        <taxon>Streptophyta</taxon>
        <taxon>Embryophyta</taxon>
        <taxon>Tracheophyta</taxon>
        <taxon>Spermatophyta</taxon>
        <taxon>Magnoliopsida</taxon>
        <taxon>Liliopsida</taxon>
        <taxon>Asparagales</taxon>
        <taxon>Orchidaceae</taxon>
        <taxon>Orchidoideae</taxon>
        <taxon>Orchideae</taxon>
        <taxon>Orchidinae</taxon>
        <taxon>Platanthera</taxon>
    </lineage>
</organism>
<protein>
    <submittedName>
        <fullName evidence="1">Uncharacterized protein</fullName>
    </submittedName>
</protein>
<accession>A0AAP0BBW9</accession>
<evidence type="ECO:0000313" key="1">
    <source>
        <dbReference type="EMBL" id="KAK8935183.1"/>
    </source>
</evidence>
<reference evidence="1 2" key="1">
    <citation type="journal article" date="2022" name="Nat. Plants">
        <title>Genomes of leafy and leafless Platanthera orchids illuminate the evolution of mycoheterotrophy.</title>
        <authorList>
            <person name="Li M.H."/>
            <person name="Liu K.W."/>
            <person name="Li Z."/>
            <person name="Lu H.C."/>
            <person name="Ye Q.L."/>
            <person name="Zhang D."/>
            <person name="Wang J.Y."/>
            <person name="Li Y.F."/>
            <person name="Zhong Z.M."/>
            <person name="Liu X."/>
            <person name="Yu X."/>
            <person name="Liu D.K."/>
            <person name="Tu X.D."/>
            <person name="Liu B."/>
            <person name="Hao Y."/>
            <person name="Liao X.Y."/>
            <person name="Jiang Y.T."/>
            <person name="Sun W.H."/>
            <person name="Chen J."/>
            <person name="Chen Y.Q."/>
            <person name="Ai Y."/>
            <person name="Zhai J.W."/>
            <person name="Wu S.S."/>
            <person name="Zhou Z."/>
            <person name="Hsiao Y.Y."/>
            <person name="Wu W.L."/>
            <person name="Chen Y.Y."/>
            <person name="Lin Y.F."/>
            <person name="Hsu J.L."/>
            <person name="Li C.Y."/>
            <person name="Wang Z.W."/>
            <person name="Zhao X."/>
            <person name="Zhong W.Y."/>
            <person name="Ma X.K."/>
            <person name="Ma L."/>
            <person name="Huang J."/>
            <person name="Chen G.Z."/>
            <person name="Huang M.Z."/>
            <person name="Huang L."/>
            <person name="Peng D.H."/>
            <person name="Luo Y.B."/>
            <person name="Zou S.Q."/>
            <person name="Chen S.P."/>
            <person name="Lan S."/>
            <person name="Tsai W.C."/>
            <person name="Van de Peer Y."/>
            <person name="Liu Z.J."/>
        </authorList>
    </citation>
    <scope>NUCLEOTIDE SEQUENCE [LARGE SCALE GENOMIC DNA]</scope>
    <source>
        <strain evidence="1">Lor287</strain>
    </source>
</reference>
<sequence length="140" mass="15408">MEESSMLASQDRRLGQMVRSGRMDGDAGIANPAMDRVDMANSSSRVLRFSAISSSSANFVELSQFRQTQPNSSNSAFSSSSAILSSSANFVELSQFRRTQPFRRAQPISSNLAFSSNSSNFVELSLFVKLRLHSAFDEHL</sequence>
<dbReference type="Proteomes" id="UP001418222">
    <property type="component" value="Unassembled WGS sequence"/>
</dbReference>
<name>A0AAP0BBW9_9ASPA</name>
<evidence type="ECO:0000313" key="2">
    <source>
        <dbReference type="Proteomes" id="UP001418222"/>
    </source>
</evidence>